<dbReference type="GO" id="GO:0003677">
    <property type="term" value="F:DNA binding"/>
    <property type="evidence" value="ECO:0007669"/>
    <property type="project" value="UniProtKB-KW"/>
</dbReference>
<keyword evidence="4" id="KW-1185">Reference proteome</keyword>
<sequence length="989" mass="114631">MTEKRFEEHIEKYLISHEDGGLKYHATNHNQYNKDLCVLPTEVIDFIKTSQPKAYENWQVQFGEDSEEKLLKRLAIDIQKRGVIDVLRTGIRERGVYLDLVYFEPKSSLNPEHQAKYLCNKLSVVRQLHYSKQNPKKSIDMVLCINGIPIIGIELKNQLTGQDISDAIKQFKFDRDPKNEPLLQFKRMLVHFIVDNDTVGMTSKLNGADTRFLPYNKGIINPIVENDYKVSYLWKEILSPSSVLDIIENFVLETTEIDKEWDDKAGKVVEKKKDLLIFPRYHQLEVIRKLRNQIKADGTGQYYLIQHTTGSGKSYSIGWLAHTLTSLYKNSTDKTRIFDTVVVITDRKVLDKQLQKTLRELEQTAGVVKAIDKNSDQLKTALEKGNDIIVTTIQKFGVIADFMSKLKGRTFGVIIDEVHSSQTGETSKKLKKSLSLNEIEVDEENTEEDYEDILNKEITARGKQKHISFFGFTGTPKNKTLELFGRKNPAGQFEAFHTYSMKQALAEGYTLDVLEHYMTYKRWFKLKQEDEQDDLELPEGKVKKELVNYVDSHPETIRQKVYIILNQFVHHTQKQIMGKARAMVVVRSRKHCVLFQQEMVKQMKALRLPYSCLVAFSGSIKHEGEEHTESSLNTANGLQNNVSIPDGLKDPRFRILIVSNKFQTGFDEPLIHTMFVDKLLGGVQCVQTLSRLNRKTSGKTDTFVLDFVNEPEAILEAFQPYYTSTLLTGETDPHKLYDLDTEIKSFHLFTKYELDEFCKVFYSEREGDGALQPYLNRAVEKWQEIEEEDKREEYRSLINSYCRLYSYIAQIMNFTDAELEKLYIFLKYLKKKLPKRKGSSIDITDSIDLDSLRIQKIGEQKLSLEDKQGELDPMTEGGTKGTGEEETDYLSEIIKKVNEIHGIHLKDEDRIHLNNVYLRMSQSAEVKKVMEGDNSEANKKQFWTEMMSKMFLEYINDNFDFYKTVESADKKPIIADMMYQHFKRSSQTK</sequence>
<dbReference type="Gene3D" id="3.40.50.300">
    <property type="entry name" value="P-loop containing nucleotide triphosphate hydrolases"/>
    <property type="match status" value="2"/>
</dbReference>
<reference evidence="3" key="1">
    <citation type="journal article" date="2014" name="Int. J. Syst. Evol. Microbiol.">
        <title>Complete genome sequence of Corynebacterium casei LMG S-19264T (=DSM 44701T), isolated from a smear-ripened cheese.</title>
        <authorList>
            <consortium name="US DOE Joint Genome Institute (JGI-PGF)"/>
            <person name="Walter F."/>
            <person name="Albersmeier A."/>
            <person name="Kalinowski J."/>
            <person name="Ruckert C."/>
        </authorList>
    </citation>
    <scope>NUCLEOTIDE SEQUENCE</scope>
    <source>
        <strain evidence="3">CGMCC 1.15958</strain>
    </source>
</reference>
<dbReference type="PANTHER" id="PTHR42927:SF1">
    <property type="entry name" value="HELICASE SUPERFAMILY 1 AND 2 DOMAIN-CONTAINING PROTEIN"/>
    <property type="match status" value="1"/>
</dbReference>
<dbReference type="GO" id="GO:0009035">
    <property type="term" value="F:type I site-specific deoxyribonuclease activity"/>
    <property type="evidence" value="ECO:0007669"/>
    <property type="project" value="UniProtKB-EC"/>
</dbReference>
<dbReference type="InterPro" id="IPR040980">
    <property type="entry name" value="SWI2_SNF2"/>
</dbReference>
<evidence type="ECO:0000256" key="1">
    <source>
        <dbReference type="SAM" id="MobiDB-lite"/>
    </source>
</evidence>
<keyword evidence="3" id="KW-0255">Endonuclease</keyword>
<dbReference type="EMBL" id="BMKK01000007">
    <property type="protein sequence ID" value="GGD68497.1"/>
    <property type="molecule type" value="Genomic_DNA"/>
</dbReference>
<dbReference type="InterPro" id="IPR007409">
    <property type="entry name" value="Restrct_endonuc_type1_HsdR_N"/>
</dbReference>
<name>A0A916YZG1_9BACT</name>
<dbReference type="InterPro" id="IPR014001">
    <property type="entry name" value="Helicase_ATP-bd"/>
</dbReference>
<dbReference type="PANTHER" id="PTHR42927">
    <property type="entry name" value="HELICASE SUPERFAMILY 1 AND 2 DOMAIN-CONTAINING PROTEIN"/>
    <property type="match status" value="1"/>
</dbReference>
<evidence type="ECO:0000259" key="2">
    <source>
        <dbReference type="PROSITE" id="PS51192"/>
    </source>
</evidence>
<dbReference type="Pfam" id="PF04313">
    <property type="entry name" value="HSDR_N"/>
    <property type="match status" value="1"/>
</dbReference>
<evidence type="ECO:0000313" key="4">
    <source>
        <dbReference type="Proteomes" id="UP000609064"/>
    </source>
</evidence>
<dbReference type="GO" id="GO:0009307">
    <property type="term" value="P:DNA restriction-modification system"/>
    <property type="evidence" value="ECO:0007669"/>
    <property type="project" value="UniProtKB-KW"/>
</dbReference>
<protein>
    <submittedName>
        <fullName evidence="3">Type I restriction endonuclease subunit R</fullName>
    </submittedName>
</protein>
<dbReference type="Proteomes" id="UP000609064">
    <property type="component" value="Unassembled WGS sequence"/>
</dbReference>
<dbReference type="AlphaFoldDB" id="A0A916YZG1"/>
<dbReference type="InterPro" id="IPR027417">
    <property type="entry name" value="P-loop_NTPase"/>
</dbReference>
<evidence type="ECO:0000313" key="3">
    <source>
        <dbReference type="EMBL" id="GGD68497.1"/>
    </source>
</evidence>
<dbReference type="PROSITE" id="PS51192">
    <property type="entry name" value="HELICASE_ATP_BIND_1"/>
    <property type="match status" value="1"/>
</dbReference>
<dbReference type="SMART" id="SM00487">
    <property type="entry name" value="DEXDc"/>
    <property type="match status" value="1"/>
</dbReference>
<gene>
    <name evidence="3" type="primary">hsdR2</name>
    <name evidence="3" type="ORF">GCM10011514_35760</name>
</gene>
<accession>A0A916YZG1</accession>
<feature type="region of interest" description="Disordered" evidence="1">
    <location>
        <begin position="865"/>
        <end position="885"/>
    </location>
</feature>
<organism evidence="3 4">
    <name type="scientific">Emticicia aquatilis</name>
    <dbReference type="NCBI Taxonomy" id="1537369"/>
    <lineage>
        <taxon>Bacteria</taxon>
        <taxon>Pseudomonadati</taxon>
        <taxon>Bacteroidota</taxon>
        <taxon>Cytophagia</taxon>
        <taxon>Cytophagales</taxon>
        <taxon>Leadbetterellaceae</taxon>
        <taxon>Emticicia</taxon>
    </lineage>
</organism>
<dbReference type="Pfam" id="PF22679">
    <property type="entry name" value="T1R_D3-like"/>
    <property type="match status" value="1"/>
</dbReference>
<dbReference type="SUPFAM" id="SSF52540">
    <property type="entry name" value="P-loop containing nucleoside triphosphate hydrolases"/>
    <property type="match status" value="1"/>
</dbReference>
<proteinExistence type="predicted"/>
<reference evidence="3" key="2">
    <citation type="submission" date="2020-09" db="EMBL/GenBank/DDBJ databases">
        <authorList>
            <person name="Sun Q."/>
            <person name="Zhou Y."/>
        </authorList>
    </citation>
    <scope>NUCLEOTIDE SEQUENCE</scope>
    <source>
        <strain evidence="3">CGMCC 1.15958</strain>
    </source>
</reference>
<feature type="domain" description="Helicase ATP-binding" evidence="2">
    <location>
        <begin position="294"/>
        <end position="494"/>
    </location>
</feature>
<dbReference type="InterPro" id="IPR055180">
    <property type="entry name" value="HsdR_RecA-like_helicase_dom_2"/>
</dbReference>
<keyword evidence="3" id="KW-0378">Hydrolase</keyword>
<comment type="caution">
    <text evidence="3">The sequence shown here is derived from an EMBL/GenBank/DDBJ whole genome shotgun (WGS) entry which is preliminary data.</text>
</comment>
<dbReference type="Gene3D" id="3.90.1570.50">
    <property type="match status" value="1"/>
</dbReference>
<dbReference type="Pfam" id="PF18766">
    <property type="entry name" value="SWI2_SNF2"/>
    <property type="match status" value="1"/>
</dbReference>
<keyword evidence="3" id="KW-0540">Nuclease</keyword>
<dbReference type="GO" id="GO:0005524">
    <property type="term" value="F:ATP binding"/>
    <property type="evidence" value="ECO:0007669"/>
    <property type="project" value="UniProtKB-KW"/>
</dbReference>
<dbReference type="RefSeq" id="WP_188767917.1">
    <property type="nucleotide sequence ID" value="NZ_BMKK01000007.1"/>
</dbReference>